<evidence type="ECO:0000313" key="3">
    <source>
        <dbReference type="Proteomes" id="UP000183832"/>
    </source>
</evidence>
<keyword evidence="3" id="KW-1185">Reference proteome</keyword>
<name>A0A1J1HSD4_9DIPT</name>
<proteinExistence type="predicted"/>
<dbReference type="Proteomes" id="UP000183832">
    <property type="component" value="Unassembled WGS sequence"/>
</dbReference>
<keyword evidence="1" id="KW-0472">Membrane</keyword>
<organism evidence="2 3">
    <name type="scientific">Clunio marinus</name>
    <dbReference type="NCBI Taxonomy" id="568069"/>
    <lineage>
        <taxon>Eukaryota</taxon>
        <taxon>Metazoa</taxon>
        <taxon>Ecdysozoa</taxon>
        <taxon>Arthropoda</taxon>
        <taxon>Hexapoda</taxon>
        <taxon>Insecta</taxon>
        <taxon>Pterygota</taxon>
        <taxon>Neoptera</taxon>
        <taxon>Endopterygota</taxon>
        <taxon>Diptera</taxon>
        <taxon>Nematocera</taxon>
        <taxon>Chironomoidea</taxon>
        <taxon>Chironomidae</taxon>
        <taxon>Clunio</taxon>
    </lineage>
</organism>
<sequence length="143" mass="16776">MPRLVVEFLYVFFHDKLNTARRELFTLWRLQGKTFFNLMIKDRRVEQLKVQSTCLFWFITKNLAEINLNSVETRLTPCYDILVQNSQEYIIMQINMAITGIISTSLKTTLKKLLLVLLVILFVVCAHWVIAVLNTHFHGDNSL</sequence>
<evidence type="ECO:0000313" key="2">
    <source>
        <dbReference type="EMBL" id="CRK90917.1"/>
    </source>
</evidence>
<gene>
    <name evidence="2" type="ORF">CLUMA_CG004606</name>
</gene>
<reference evidence="2 3" key="1">
    <citation type="submission" date="2015-04" db="EMBL/GenBank/DDBJ databases">
        <authorList>
            <person name="Syromyatnikov M.Y."/>
            <person name="Popov V.N."/>
        </authorList>
    </citation>
    <scope>NUCLEOTIDE SEQUENCE [LARGE SCALE GENOMIC DNA]</scope>
</reference>
<accession>A0A1J1HSD4</accession>
<evidence type="ECO:0000256" key="1">
    <source>
        <dbReference type="SAM" id="Phobius"/>
    </source>
</evidence>
<keyword evidence="1" id="KW-0812">Transmembrane</keyword>
<protein>
    <submittedName>
        <fullName evidence="2">CLUMA_CG004606, isoform A</fullName>
    </submittedName>
</protein>
<keyword evidence="1" id="KW-1133">Transmembrane helix</keyword>
<feature type="transmembrane region" description="Helical" evidence="1">
    <location>
        <begin position="113"/>
        <end position="133"/>
    </location>
</feature>
<dbReference type="EMBL" id="CVRI01000020">
    <property type="protein sequence ID" value="CRK90917.1"/>
    <property type="molecule type" value="Genomic_DNA"/>
</dbReference>
<dbReference type="AlphaFoldDB" id="A0A1J1HSD4"/>